<evidence type="ECO:0000256" key="4">
    <source>
        <dbReference type="SAM" id="MobiDB-lite"/>
    </source>
</evidence>
<evidence type="ECO:0000313" key="7">
    <source>
        <dbReference type="Proteomes" id="UP000467700"/>
    </source>
</evidence>
<evidence type="ECO:0000313" key="6">
    <source>
        <dbReference type="EMBL" id="CAA7265646.1"/>
    </source>
</evidence>
<keyword evidence="1 3" id="KW-0238">DNA-binding</keyword>
<dbReference type="Proteomes" id="UP000467700">
    <property type="component" value="Unassembled WGS sequence"/>
</dbReference>
<organism evidence="6 7">
    <name type="scientific">Cyclocybe aegerita</name>
    <name type="common">Black poplar mushroom</name>
    <name type="synonym">Agrocybe aegerita</name>
    <dbReference type="NCBI Taxonomy" id="1973307"/>
    <lineage>
        <taxon>Eukaryota</taxon>
        <taxon>Fungi</taxon>
        <taxon>Dikarya</taxon>
        <taxon>Basidiomycota</taxon>
        <taxon>Agaricomycotina</taxon>
        <taxon>Agaricomycetes</taxon>
        <taxon>Agaricomycetidae</taxon>
        <taxon>Agaricales</taxon>
        <taxon>Agaricineae</taxon>
        <taxon>Bolbitiaceae</taxon>
        <taxon>Cyclocybe</taxon>
    </lineage>
</organism>
<dbReference type="SUPFAM" id="SSF47095">
    <property type="entry name" value="HMG-box"/>
    <property type="match status" value="1"/>
</dbReference>
<dbReference type="InterPro" id="IPR036910">
    <property type="entry name" value="HMG_box_dom_sf"/>
</dbReference>
<evidence type="ECO:0000256" key="2">
    <source>
        <dbReference type="ARBA" id="ARBA00023242"/>
    </source>
</evidence>
<dbReference type="GO" id="GO:0005634">
    <property type="term" value="C:nucleus"/>
    <property type="evidence" value="ECO:0007669"/>
    <property type="project" value="UniProtKB-UniRule"/>
</dbReference>
<feature type="region of interest" description="Disordered" evidence="4">
    <location>
        <begin position="67"/>
        <end position="100"/>
    </location>
</feature>
<dbReference type="AlphaFoldDB" id="A0A8S0WU01"/>
<keyword evidence="2 3" id="KW-0539">Nucleus</keyword>
<feature type="region of interest" description="Disordered" evidence="4">
    <location>
        <begin position="248"/>
        <end position="310"/>
    </location>
</feature>
<dbReference type="InterPro" id="IPR051356">
    <property type="entry name" value="SOX/SOX-like_TF"/>
</dbReference>
<name>A0A8S0WU01_CYCAE</name>
<dbReference type="SMART" id="SM00398">
    <property type="entry name" value="HMG"/>
    <property type="match status" value="1"/>
</dbReference>
<dbReference type="PROSITE" id="PS50118">
    <property type="entry name" value="HMG_BOX_2"/>
    <property type="match status" value="1"/>
</dbReference>
<feature type="compositionally biased region" description="Polar residues" evidence="4">
    <location>
        <begin position="291"/>
        <end position="306"/>
    </location>
</feature>
<feature type="DNA-binding region" description="HMG box" evidence="3">
    <location>
        <begin position="97"/>
        <end position="166"/>
    </location>
</feature>
<feature type="compositionally biased region" description="Basic and acidic residues" evidence="4">
    <location>
        <begin position="1"/>
        <end position="14"/>
    </location>
</feature>
<evidence type="ECO:0000256" key="1">
    <source>
        <dbReference type="ARBA" id="ARBA00023125"/>
    </source>
</evidence>
<dbReference type="PANTHER" id="PTHR45789">
    <property type="entry name" value="FI18025P1"/>
    <property type="match status" value="1"/>
</dbReference>
<gene>
    <name evidence="6" type="ORF">AAE3_LOCUS7898</name>
</gene>
<dbReference type="Gene3D" id="1.10.30.10">
    <property type="entry name" value="High mobility group box domain"/>
    <property type="match status" value="1"/>
</dbReference>
<sequence length="522" mass="56725">MPAERTNKALKRSDSMGNQFVWAPQHESQSIPAPASSEQLSFATNMTPFTFNDGPPPLVDAPPTEFILFPPPEESNGNGGAPSKRTPHSKKKPENHIPRPPNAFILFRSSFIKSQHVSTEVETNHSTLSKIIGLTWQGLSEDERQIWHTKAKEALDDHKRKFPKYAFRPVQTRTKGGAASGAGPGGTQQQEKRKVREVEPKDIKRCTKIAQLLVEGKKGTDLESAIQEFDKHHVPEIVTRFEAPITARSYRRSSSAPVEDTENSRASGSFLQSVISGSVSSPSKKRRAASTRCSTPQSLRASSPKATPSPVVHAQALPLKQETSMAFSAFSFDNIASSPLPTTPYDQSEFVDPLSSPFGDGHFNDGHFNPGLTIDTSFDISMADWPATTSTPSPMTPMSPAPTTPEYLLSPNLSPMISSPTPSFAASFDAFDQLHEMQGKQTPFLLDDFSSHFGMDFSSPCGAVAEQHHLGGVGVQGMCGGVMGDASMYAQYQHAQPQIVPAFSSFDAVDEAFTGYMSAHGW</sequence>
<evidence type="ECO:0000256" key="3">
    <source>
        <dbReference type="PROSITE-ProRule" id="PRU00267"/>
    </source>
</evidence>
<dbReference type="CDD" id="cd01389">
    <property type="entry name" value="HMG-box_ROX1-like"/>
    <property type="match status" value="1"/>
</dbReference>
<feature type="compositionally biased region" description="Basic and acidic residues" evidence="4">
    <location>
        <begin position="190"/>
        <end position="199"/>
    </location>
</feature>
<dbReference type="GO" id="GO:0000981">
    <property type="term" value="F:DNA-binding transcription factor activity, RNA polymerase II-specific"/>
    <property type="evidence" value="ECO:0007669"/>
    <property type="project" value="TreeGrafter"/>
</dbReference>
<dbReference type="GO" id="GO:0000978">
    <property type="term" value="F:RNA polymerase II cis-regulatory region sequence-specific DNA binding"/>
    <property type="evidence" value="ECO:0007669"/>
    <property type="project" value="TreeGrafter"/>
</dbReference>
<dbReference type="PANTHER" id="PTHR45789:SF2">
    <property type="entry name" value="FI18025P1"/>
    <property type="match status" value="1"/>
</dbReference>
<evidence type="ECO:0000259" key="5">
    <source>
        <dbReference type="PROSITE" id="PS50118"/>
    </source>
</evidence>
<feature type="region of interest" description="Disordered" evidence="4">
    <location>
        <begin position="172"/>
        <end position="199"/>
    </location>
</feature>
<proteinExistence type="predicted"/>
<dbReference type="OrthoDB" id="6247875at2759"/>
<protein>
    <recommendedName>
        <fullName evidence="5">HMG box domain-containing protein</fullName>
    </recommendedName>
</protein>
<dbReference type="InterPro" id="IPR009071">
    <property type="entry name" value="HMG_box_dom"/>
</dbReference>
<comment type="caution">
    <text evidence="6">The sequence shown here is derived from an EMBL/GenBank/DDBJ whole genome shotgun (WGS) entry which is preliminary data.</text>
</comment>
<feature type="compositionally biased region" description="Polar residues" evidence="4">
    <location>
        <begin position="26"/>
        <end position="38"/>
    </location>
</feature>
<feature type="compositionally biased region" description="Low complexity" evidence="4">
    <location>
        <begin position="269"/>
        <end position="282"/>
    </location>
</feature>
<dbReference type="EMBL" id="CACVBS010000050">
    <property type="protein sequence ID" value="CAA7265646.1"/>
    <property type="molecule type" value="Genomic_DNA"/>
</dbReference>
<reference evidence="6 7" key="1">
    <citation type="submission" date="2020-01" db="EMBL/GenBank/DDBJ databases">
        <authorList>
            <person name="Gupta K D."/>
        </authorList>
    </citation>
    <scope>NUCLEOTIDE SEQUENCE [LARGE SCALE GENOMIC DNA]</scope>
</reference>
<keyword evidence="7" id="KW-1185">Reference proteome</keyword>
<dbReference type="Pfam" id="PF00505">
    <property type="entry name" value="HMG_box"/>
    <property type="match status" value="1"/>
</dbReference>
<accession>A0A8S0WU01</accession>
<feature type="region of interest" description="Disordered" evidence="4">
    <location>
        <begin position="1"/>
        <end position="38"/>
    </location>
</feature>
<feature type="domain" description="HMG box" evidence="5">
    <location>
        <begin position="97"/>
        <end position="166"/>
    </location>
</feature>